<comment type="similarity">
    <text evidence="1 4">Belongs to the D-isomer specific 2-hydroxyacid dehydrogenase family.</text>
</comment>
<dbReference type="InterPro" id="IPR036291">
    <property type="entry name" value="NAD(P)-bd_dom_sf"/>
</dbReference>
<feature type="domain" description="D-isomer specific 2-hydroxyacid dehydrogenase catalytic" evidence="5">
    <location>
        <begin position="39"/>
        <end position="320"/>
    </location>
</feature>
<dbReference type="RefSeq" id="WP_019301616.1">
    <property type="nucleotide sequence ID" value="NZ_CP036251.1"/>
</dbReference>
<dbReference type="InterPro" id="IPR006139">
    <property type="entry name" value="D-isomer_2_OHA_DH_cat_dom"/>
</dbReference>
<evidence type="ECO:0000313" key="8">
    <source>
        <dbReference type="Proteomes" id="UP000036790"/>
    </source>
</evidence>
<dbReference type="SUPFAM" id="SSF51735">
    <property type="entry name" value="NAD(P)-binding Rossmann-fold domains"/>
    <property type="match status" value="1"/>
</dbReference>
<evidence type="ECO:0000259" key="6">
    <source>
        <dbReference type="Pfam" id="PF02826"/>
    </source>
</evidence>
<accession>A0AAP0ZKP5</accession>
<dbReference type="InterPro" id="IPR050857">
    <property type="entry name" value="D-2-hydroxyacid_DH"/>
</dbReference>
<evidence type="ECO:0000259" key="5">
    <source>
        <dbReference type="Pfam" id="PF00389"/>
    </source>
</evidence>
<gene>
    <name evidence="7" type="ORF">ADT25_11585</name>
</gene>
<evidence type="ECO:0000256" key="2">
    <source>
        <dbReference type="ARBA" id="ARBA00023002"/>
    </source>
</evidence>
<evidence type="ECO:0000256" key="3">
    <source>
        <dbReference type="ARBA" id="ARBA00023027"/>
    </source>
</evidence>
<dbReference type="CDD" id="cd12169">
    <property type="entry name" value="PGDH_like_1"/>
    <property type="match status" value="1"/>
</dbReference>
<evidence type="ECO:0000313" key="7">
    <source>
        <dbReference type="EMBL" id="KOR43948.1"/>
    </source>
</evidence>
<organism evidence="7 8">
    <name type="scientific">Xanthomonas oryzae</name>
    <dbReference type="NCBI Taxonomy" id="347"/>
    <lineage>
        <taxon>Bacteria</taxon>
        <taxon>Pseudomonadati</taxon>
        <taxon>Pseudomonadota</taxon>
        <taxon>Gammaproteobacteria</taxon>
        <taxon>Lysobacterales</taxon>
        <taxon>Lysobacteraceae</taxon>
        <taxon>Xanthomonas</taxon>
    </lineage>
</organism>
<dbReference type="PANTHER" id="PTHR42789:SF1">
    <property type="entry name" value="D-ISOMER SPECIFIC 2-HYDROXYACID DEHYDROGENASE FAMILY PROTEIN (AFU_ORTHOLOGUE AFUA_6G10090)"/>
    <property type="match status" value="1"/>
</dbReference>
<feature type="domain" description="D-isomer specific 2-hydroxyacid dehydrogenase NAD-binding" evidence="6">
    <location>
        <begin position="111"/>
        <end position="289"/>
    </location>
</feature>
<dbReference type="EMBL" id="LHUJ01000213">
    <property type="protein sequence ID" value="KOR43948.1"/>
    <property type="molecule type" value="Genomic_DNA"/>
</dbReference>
<dbReference type="InterPro" id="IPR006140">
    <property type="entry name" value="D-isomer_DH_NAD-bd"/>
</dbReference>
<dbReference type="AlphaFoldDB" id="A0AAP0ZKP5"/>
<evidence type="ECO:0000256" key="4">
    <source>
        <dbReference type="RuleBase" id="RU003719"/>
    </source>
</evidence>
<keyword evidence="2 4" id="KW-0560">Oxidoreductase</keyword>
<evidence type="ECO:0000256" key="1">
    <source>
        <dbReference type="ARBA" id="ARBA00005854"/>
    </source>
</evidence>
<reference evidence="7 8" key="2">
    <citation type="submission" date="2015-09" db="EMBL/GenBank/DDBJ databases">
        <title>Draft genome sequence of Xanthomonas oryzae pv. USA str. X11-5A.</title>
        <authorList>
            <person name="Knight B.M."/>
            <person name="Roberts D.P."/>
            <person name="Lin D."/>
            <person name="Hari K."/>
            <person name="Fletcher J."/>
            <person name="Melcher U."/>
            <person name="Blagden T."/>
            <person name="Winegar R.A."/>
        </authorList>
    </citation>
    <scope>NUCLEOTIDE SEQUENCE [LARGE SCALE GENOMIC DNA]</scope>
    <source>
        <strain evidence="7 8">X11-5A</strain>
    </source>
</reference>
<dbReference type="Gene3D" id="3.40.50.720">
    <property type="entry name" value="NAD(P)-binding Rossmann-like Domain"/>
    <property type="match status" value="2"/>
</dbReference>
<name>A0AAP0ZKP5_9XANT</name>
<keyword evidence="3" id="KW-0520">NAD</keyword>
<dbReference type="Pfam" id="PF02826">
    <property type="entry name" value="2-Hacid_dh_C"/>
    <property type="match status" value="1"/>
</dbReference>
<dbReference type="Proteomes" id="UP000036790">
    <property type="component" value="Unassembled WGS sequence"/>
</dbReference>
<dbReference type="Pfam" id="PF00389">
    <property type="entry name" value="2-Hacid_dh"/>
    <property type="match status" value="1"/>
</dbReference>
<dbReference type="SUPFAM" id="SSF52283">
    <property type="entry name" value="Formate/glycerate dehydrogenase catalytic domain-like"/>
    <property type="match status" value="1"/>
</dbReference>
<comment type="caution">
    <text evidence="7">The sequence shown here is derived from an EMBL/GenBank/DDBJ whole genome shotgun (WGS) entry which is preliminary data.</text>
</comment>
<dbReference type="PANTHER" id="PTHR42789">
    <property type="entry name" value="D-ISOMER SPECIFIC 2-HYDROXYACID DEHYDROGENASE FAMILY PROTEIN (AFU_ORTHOLOGUE AFUA_6G10090)"/>
    <property type="match status" value="1"/>
</dbReference>
<proteinExistence type="inferred from homology"/>
<reference evidence="7 8" key="1">
    <citation type="submission" date="2015-07" db="EMBL/GenBank/DDBJ databases">
        <authorList>
            <consortium name="Consortium for Microbial Forensics and Genomics (microFORGE)"/>
            <person name="Knight B.M."/>
            <person name="Roberts D.P."/>
            <person name="Lin D."/>
            <person name="Hari K."/>
            <person name="Fletcher J."/>
            <person name="Melcher U."/>
            <person name="Blagden T."/>
            <person name="Winegar R.A."/>
        </authorList>
    </citation>
    <scope>NUCLEOTIDE SEQUENCE [LARGE SCALE GENOMIC DNA]</scope>
    <source>
        <strain evidence="7 8">X11-5A</strain>
    </source>
</reference>
<dbReference type="GO" id="GO:0016616">
    <property type="term" value="F:oxidoreductase activity, acting on the CH-OH group of donors, NAD or NADP as acceptor"/>
    <property type="evidence" value="ECO:0007669"/>
    <property type="project" value="InterPro"/>
</dbReference>
<protein>
    <submittedName>
        <fullName evidence="7">3-phosphoglycerate dehydrogenase</fullName>
    </submittedName>
</protein>
<dbReference type="GO" id="GO:0051287">
    <property type="term" value="F:NAD binding"/>
    <property type="evidence" value="ECO:0007669"/>
    <property type="project" value="InterPro"/>
</dbReference>
<sequence length="335" mass="36376">MRILVPDDYQGAVAQLPCAQRMQGHHVQVLGTLYEDLDARAACLADADAVVLIRERTRVDAALLQRLPRLKLISQTGRVGAHVDVAACTALGVAVAEGVGSPVAPAELTWALILSASRRLREYQHALQQGRWQALGDPGLGRVLHGRTLGIWSYGRIGQRVASFGRAFDMQVLVWGGEASCAQAARDGFTIAGSREDLFERSDVLSLHRRLTAQTRHDITAQDLARMREDALLVNTSRAELIAPGALLAALDAGRPGYATLDVFEHEPVLDPHDPLLQHPRVLATPHLGYVERDSYALYFDAAFDNVLAFAAGTPRNLVNPEVLAATQWVRSPAA</sequence>